<keyword evidence="6" id="KW-0812">Transmembrane</keyword>
<dbReference type="Pfam" id="PF03544">
    <property type="entry name" value="TonB_C"/>
    <property type="match status" value="1"/>
</dbReference>
<dbReference type="GO" id="GO:0098797">
    <property type="term" value="C:plasma membrane protein complex"/>
    <property type="evidence" value="ECO:0007669"/>
    <property type="project" value="TreeGrafter"/>
</dbReference>
<keyword evidence="3" id="KW-0813">Transport</keyword>
<evidence type="ECO:0000256" key="8">
    <source>
        <dbReference type="ARBA" id="ARBA00022989"/>
    </source>
</evidence>
<proteinExistence type="inferred from homology"/>
<evidence type="ECO:0000256" key="6">
    <source>
        <dbReference type="ARBA" id="ARBA00022692"/>
    </source>
</evidence>
<dbReference type="PANTHER" id="PTHR33446">
    <property type="entry name" value="PROTEIN TONB-RELATED"/>
    <property type="match status" value="1"/>
</dbReference>
<evidence type="ECO:0000256" key="3">
    <source>
        <dbReference type="ARBA" id="ARBA00022448"/>
    </source>
</evidence>
<keyword evidence="7" id="KW-0653">Protein transport</keyword>
<dbReference type="InterPro" id="IPR006260">
    <property type="entry name" value="TonB/TolA_C"/>
</dbReference>
<dbReference type="EMBL" id="CP028923">
    <property type="protein sequence ID" value="QCK15799.1"/>
    <property type="molecule type" value="Genomic_DNA"/>
</dbReference>
<dbReference type="KEGG" id="fpf:DCC35_14115"/>
<keyword evidence="9" id="KW-0472">Membrane</keyword>
<evidence type="ECO:0000313" key="12">
    <source>
        <dbReference type="Proteomes" id="UP000298616"/>
    </source>
</evidence>
<keyword evidence="12" id="KW-1185">Reference proteome</keyword>
<dbReference type="InterPro" id="IPR037682">
    <property type="entry name" value="TonB_C"/>
</dbReference>
<dbReference type="RefSeq" id="WP_137091394.1">
    <property type="nucleotide sequence ID" value="NZ_CP028923.1"/>
</dbReference>
<evidence type="ECO:0000256" key="9">
    <source>
        <dbReference type="ARBA" id="ARBA00023136"/>
    </source>
</evidence>
<dbReference type="Proteomes" id="UP000298616">
    <property type="component" value="Chromosome"/>
</dbReference>
<dbReference type="Gene3D" id="3.30.1150.10">
    <property type="match status" value="1"/>
</dbReference>
<keyword evidence="4" id="KW-1003">Cell membrane</keyword>
<dbReference type="AlphaFoldDB" id="A0A4D7JIH6"/>
<evidence type="ECO:0000256" key="4">
    <source>
        <dbReference type="ARBA" id="ARBA00022475"/>
    </source>
</evidence>
<dbReference type="SUPFAM" id="SSF74653">
    <property type="entry name" value="TolA/TonB C-terminal domain"/>
    <property type="match status" value="1"/>
</dbReference>
<comment type="similarity">
    <text evidence="2">Belongs to the TonB family.</text>
</comment>
<keyword evidence="5" id="KW-0997">Cell inner membrane</keyword>
<dbReference type="NCBIfam" id="TIGR01352">
    <property type="entry name" value="tonB_Cterm"/>
    <property type="match status" value="1"/>
</dbReference>
<organism evidence="11 12">
    <name type="scientific">Mangrovivirga cuniculi</name>
    <dbReference type="NCBI Taxonomy" id="2715131"/>
    <lineage>
        <taxon>Bacteria</taxon>
        <taxon>Pseudomonadati</taxon>
        <taxon>Bacteroidota</taxon>
        <taxon>Cytophagia</taxon>
        <taxon>Cytophagales</taxon>
        <taxon>Mangrovivirgaceae</taxon>
        <taxon>Mangrovivirga</taxon>
    </lineage>
</organism>
<dbReference type="GO" id="GO:0055085">
    <property type="term" value="P:transmembrane transport"/>
    <property type="evidence" value="ECO:0007669"/>
    <property type="project" value="InterPro"/>
</dbReference>
<evidence type="ECO:0000256" key="1">
    <source>
        <dbReference type="ARBA" id="ARBA00004383"/>
    </source>
</evidence>
<evidence type="ECO:0000256" key="5">
    <source>
        <dbReference type="ARBA" id="ARBA00022519"/>
    </source>
</evidence>
<evidence type="ECO:0000259" key="10">
    <source>
        <dbReference type="PROSITE" id="PS52015"/>
    </source>
</evidence>
<dbReference type="PROSITE" id="PS52015">
    <property type="entry name" value="TONB_CTD"/>
    <property type="match status" value="1"/>
</dbReference>
<sequence>MRVLFLFIFSFSSIFVFSKELTLYYNDSGELTIPILATHYRVASFDSLYENFDGRSYEYDLNNKLIRSYEYDNGKLTGIYLKKKQVDLNDLDDAARVVLENKHAFVQAEYIRKNDYKEIKDKLSPLPIGYFLDSSDAKMVDSLGRDNVKIAEERAEFPGGIQKVGEFLSVYLEYPKEARQAGVKGKVLVEFVIDVDGSVTDAKVVRGIGHGCDEAALRAINSLPDWKPGYQRGKPVRQRMVFPITFR</sequence>
<protein>
    <recommendedName>
        <fullName evidence="10">TonB C-terminal domain-containing protein</fullName>
    </recommendedName>
</protein>
<feature type="domain" description="TonB C-terminal" evidence="10">
    <location>
        <begin position="159"/>
        <end position="247"/>
    </location>
</feature>
<evidence type="ECO:0000313" key="11">
    <source>
        <dbReference type="EMBL" id="QCK15799.1"/>
    </source>
</evidence>
<dbReference type="OrthoDB" id="1039448at2"/>
<keyword evidence="8" id="KW-1133">Transmembrane helix</keyword>
<comment type="subcellular location">
    <subcellularLocation>
        <location evidence="1">Cell inner membrane</location>
        <topology evidence="1">Single-pass membrane protein</topology>
        <orientation evidence="1">Periplasmic side</orientation>
    </subcellularLocation>
</comment>
<name>A0A4D7JIH6_9BACT</name>
<accession>A0A4D7JIH6</accession>
<dbReference type="InterPro" id="IPR051045">
    <property type="entry name" value="TonB-dependent_transducer"/>
</dbReference>
<dbReference type="GO" id="GO:0015031">
    <property type="term" value="P:protein transport"/>
    <property type="evidence" value="ECO:0007669"/>
    <property type="project" value="UniProtKB-KW"/>
</dbReference>
<evidence type="ECO:0000256" key="7">
    <source>
        <dbReference type="ARBA" id="ARBA00022927"/>
    </source>
</evidence>
<reference evidence="11 12" key="1">
    <citation type="submission" date="2018-04" db="EMBL/GenBank/DDBJ databases">
        <title>Complete genome uncultured novel isolate.</title>
        <authorList>
            <person name="Merlino G."/>
        </authorList>
    </citation>
    <scope>NUCLEOTIDE SEQUENCE [LARGE SCALE GENOMIC DNA]</scope>
    <source>
        <strain evidence="12">R1DC9</strain>
    </source>
</reference>
<dbReference type="GO" id="GO:0031992">
    <property type="term" value="F:energy transducer activity"/>
    <property type="evidence" value="ECO:0007669"/>
    <property type="project" value="TreeGrafter"/>
</dbReference>
<evidence type="ECO:0000256" key="2">
    <source>
        <dbReference type="ARBA" id="ARBA00006555"/>
    </source>
</evidence>
<gene>
    <name evidence="11" type="ORF">DCC35_14115</name>
</gene>
<dbReference type="PANTHER" id="PTHR33446:SF2">
    <property type="entry name" value="PROTEIN TONB"/>
    <property type="match status" value="1"/>
</dbReference>